<feature type="domain" description="Yeast cell wall synthesis Kre9/Knh1-like N-terminal" evidence="3">
    <location>
        <begin position="31"/>
        <end position="122"/>
    </location>
</feature>
<dbReference type="PANTHER" id="PTHR40633">
    <property type="entry name" value="MATRIX PROTEIN, PUTATIVE (AFU_ORTHOLOGUE AFUA_8G05410)-RELATED"/>
    <property type="match status" value="1"/>
</dbReference>
<dbReference type="PANTHER" id="PTHR40633:SF1">
    <property type="entry name" value="GPI ANCHORED SERINE-THREONINE RICH PROTEIN (AFU_ORTHOLOGUE AFUA_1G03630)"/>
    <property type="match status" value="1"/>
</dbReference>
<feature type="chain" id="PRO_5040349894" evidence="2">
    <location>
        <begin position="22"/>
        <end position="180"/>
    </location>
</feature>
<dbReference type="InterPro" id="IPR018466">
    <property type="entry name" value="Kre9/Knh1-like_N"/>
</dbReference>
<evidence type="ECO:0000256" key="1">
    <source>
        <dbReference type="ARBA" id="ARBA00022729"/>
    </source>
</evidence>
<dbReference type="AlphaFoldDB" id="A0A9P8RQ58"/>
<dbReference type="OrthoDB" id="2260257at2759"/>
<dbReference type="Pfam" id="PF10342">
    <property type="entry name" value="Kre9_KNH"/>
    <property type="match status" value="1"/>
</dbReference>
<evidence type="ECO:0000259" key="3">
    <source>
        <dbReference type="Pfam" id="PF10342"/>
    </source>
</evidence>
<name>A0A9P8RQ58_9PEZI</name>
<dbReference type="RefSeq" id="XP_045954229.1">
    <property type="nucleotide sequence ID" value="XM_046106013.1"/>
</dbReference>
<dbReference type="Proteomes" id="UP000758603">
    <property type="component" value="Unassembled WGS sequence"/>
</dbReference>
<reference evidence="4" key="1">
    <citation type="journal article" date="2021" name="Nat. Commun.">
        <title>Genetic determinants of endophytism in the Arabidopsis root mycobiome.</title>
        <authorList>
            <person name="Mesny F."/>
            <person name="Miyauchi S."/>
            <person name="Thiergart T."/>
            <person name="Pickel B."/>
            <person name="Atanasova L."/>
            <person name="Karlsson M."/>
            <person name="Huettel B."/>
            <person name="Barry K.W."/>
            <person name="Haridas S."/>
            <person name="Chen C."/>
            <person name="Bauer D."/>
            <person name="Andreopoulos W."/>
            <person name="Pangilinan J."/>
            <person name="LaButti K."/>
            <person name="Riley R."/>
            <person name="Lipzen A."/>
            <person name="Clum A."/>
            <person name="Drula E."/>
            <person name="Henrissat B."/>
            <person name="Kohler A."/>
            <person name="Grigoriev I.V."/>
            <person name="Martin F.M."/>
            <person name="Hacquard S."/>
        </authorList>
    </citation>
    <scope>NUCLEOTIDE SEQUENCE</scope>
    <source>
        <strain evidence="4">MPI-SDFR-AT-0073</strain>
    </source>
</reference>
<dbReference type="EMBL" id="JAGPXC010000008">
    <property type="protein sequence ID" value="KAH6647717.1"/>
    <property type="molecule type" value="Genomic_DNA"/>
</dbReference>
<comment type="caution">
    <text evidence="4">The sequence shown here is derived from an EMBL/GenBank/DDBJ whole genome shotgun (WGS) entry which is preliminary data.</text>
</comment>
<evidence type="ECO:0000313" key="5">
    <source>
        <dbReference type="Proteomes" id="UP000758603"/>
    </source>
</evidence>
<dbReference type="GeneID" id="70134904"/>
<keyword evidence="5" id="KW-1185">Reference proteome</keyword>
<dbReference type="InterPro" id="IPR052982">
    <property type="entry name" value="SRP1/TIP1-like"/>
</dbReference>
<sequence length="180" mass="19885">MVLHLLKIWAITFISVCSVHAQTPGFDPMIKPSNWQDVTAGENFQIVWDPTDFKGTITLELLGGGSPATLQILGNIAQGVDNSKGYFDWAVPSSADSLDTYGIRILLESNPSIFQYSFPFYIRQASSRASSSITSEAVPETTTQTISQSLFQPTTLPTSKLPDRCKVRKRWAPPQYNNPV</sequence>
<accession>A0A9P8RQ58</accession>
<protein>
    <submittedName>
        <fullName evidence="4">Ser-Thr-rich glycosyl-phosphatidyl-inositol-anchored membrane family-domain-containing protein</fullName>
    </submittedName>
</protein>
<gene>
    <name evidence="4" type="ORF">BKA67DRAFT_649431</name>
</gene>
<organism evidence="4 5">
    <name type="scientific">Truncatella angustata</name>
    <dbReference type="NCBI Taxonomy" id="152316"/>
    <lineage>
        <taxon>Eukaryota</taxon>
        <taxon>Fungi</taxon>
        <taxon>Dikarya</taxon>
        <taxon>Ascomycota</taxon>
        <taxon>Pezizomycotina</taxon>
        <taxon>Sordariomycetes</taxon>
        <taxon>Xylariomycetidae</taxon>
        <taxon>Amphisphaeriales</taxon>
        <taxon>Sporocadaceae</taxon>
        <taxon>Truncatella</taxon>
    </lineage>
</organism>
<feature type="signal peptide" evidence="2">
    <location>
        <begin position="1"/>
        <end position="21"/>
    </location>
</feature>
<keyword evidence="1 2" id="KW-0732">Signal</keyword>
<evidence type="ECO:0000256" key="2">
    <source>
        <dbReference type="SAM" id="SignalP"/>
    </source>
</evidence>
<evidence type="ECO:0000313" key="4">
    <source>
        <dbReference type="EMBL" id="KAH6647717.1"/>
    </source>
</evidence>
<proteinExistence type="predicted"/>